<dbReference type="EMBL" id="CM042013">
    <property type="protein sequence ID" value="KAI3739386.1"/>
    <property type="molecule type" value="Genomic_DNA"/>
</dbReference>
<name>A0ACB9CYU5_CICIN</name>
<accession>A0ACB9CYU5</accession>
<reference evidence="2" key="1">
    <citation type="journal article" date="2022" name="Mol. Ecol. Resour.">
        <title>The genomes of chicory, endive, great burdock and yacon provide insights into Asteraceae palaeo-polyploidization history and plant inulin production.</title>
        <authorList>
            <person name="Fan W."/>
            <person name="Wang S."/>
            <person name="Wang H."/>
            <person name="Wang A."/>
            <person name="Jiang F."/>
            <person name="Liu H."/>
            <person name="Zhao H."/>
            <person name="Xu D."/>
            <person name="Zhang Y."/>
        </authorList>
    </citation>
    <scope>NUCLEOTIDE SEQUENCE [LARGE SCALE GENOMIC DNA]</scope>
    <source>
        <strain evidence="2">cv. Punajuju</strain>
    </source>
</reference>
<proteinExistence type="predicted"/>
<protein>
    <submittedName>
        <fullName evidence="1">Uncharacterized protein</fullName>
    </submittedName>
</protein>
<evidence type="ECO:0000313" key="2">
    <source>
        <dbReference type="Proteomes" id="UP001055811"/>
    </source>
</evidence>
<keyword evidence="2" id="KW-1185">Reference proteome</keyword>
<dbReference type="Proteomes" id="UP001055811">
    <property type="component" value="Linkage Group LG05"/>
</dbReference>
<organism evidence="1 2">
    <name type="scientific">Cichorium intybus</name>
    <name type="common">Chicory</name>
    <dbReference type="NCBI Taxonomy" id="13427"/>
    <lineage>
        <taxon>Eukaryota</taxon>
        <taxon>Viridiplantae</taxon>
        <taxon>Streptophyta</taxon>
        <taxon>Embryophyta</taxon>
        <taxon>Tracheophyta</taxon>
        <taxon>Spermatophyta</taxon>
        <taxon>Magnoliopsida</taxon>
        <taxon>eudicotyledons</taxon>
        <taxon>Gunneridae</taxon>
        <taxon>Pentapetalae</taxon>
        <taxon>asterids</taxon>
        <taxon>campanulids</taxon>
        <taxon>Asterales</taxon>
        <taxon>Asteraceae</taxon>
        <taxon>Cichorioideae</taxon>
        <taxon>Cichorieae</taxon>
        <taxon>Cichoriinae</taxon>
        <taxon>Cichorium</taxon>
    </lineage>
</organism>
<gene>
    <name evidence="1" type="ORF">L2E82_29790</name>
</gene>
<reference evidence="1 2" key="2">
    <citation type="journal article" date="2022" name="Mol. Ecol. Resour.">
        <title>The genomes of chicory, endive, great burdock and yacon provide insights into Asteraceae paleo-polyploidization history and plant inulin production.</title>
        <authorList>
            <person name="Fan W."/>
            <person name="Wang S."/>
            <person name="Wang H."/>
            <person name="Wang A."/>
            <person name="Jiang F."/>
            <person name="Liu H."/>
            <person name="Zhao H."/>
            <person name="Xu D."/>
            <person name="Zhang Y."/>
        </authorList>
    </citation>
    <scope>NUCLEOTIDE SEQUENCE [LARGE SCALE GENOMIC DNA]</scope>
    <source>
        <strain evidence="2">cv. Punajuju</strain>
        <tissue evidence="1">Leaves</tissue>
    </source>
</reference>
<comment type="caution">
    <text evidence="1">The sequence shown here is derived from an EMBL/GenBank/DDBJ whole genome shotgun (WGS) entry which is preliminary data.</text>
</comment>
<sequence length="90" mass="9937">MPLSDDKGFLLALTCGFLLCKVSCWLLPVDICSVRLQLFPEGLSLRANIIAIVSDILSVHNEYVRTFRVASEIAAQGNIPEYAVRLIAML</sequence>
<evidence type="ECO:0000313" key="1">
    <source>
        <dbReference type="EMBL" id="KAI3739386.1"/>
    </source>
</evidence>